<dbReference type="AlphaFoldDB" id="A0A6J4J5P4"/>
<keyword evidence="1" id="KW-0032">Aminotransferase</keyword>
<feature type="non-terminal residue" evidence="1">
    <location>
        <position position="1"/>
    </location>
</feature>
<gene>
    <name evidence="1" type="ORF">AVDCRST_MAG42-3287</name>
</gene>
<dbReference type="GO" id="GO:0004069">
    <property type="term" value="F:L-aspartate:2-oxoglutarate aminotransferase activity"/>
    <property type="evidence" value="ECO:0007669"/>
    <property type="project" value="UniProtKB-EC"/>
</dbReference>
<feature type="non-terminal residue" evidence="1">
    <location>
        <position position="39"/>
    </location>
</feature>
<accession>A0A6J4J5P4</accession>
<protein>
    <submittedName>
        <fullName evidence="1">Aspartate aminotransferase</fullName>
        <ecNumber evidence="1">2.6.1.1</ecNumber>
    </submittedName>
</protein>
<name>A0A6J4J5P4_9BACT</name>
<sequence>ARLRRQGRRLRALQLRDFAGADQSRPAAHRRVRHSSAPL</sequence>
<evidence type="ECO:0000313" key="1">
    <source>
        <dbReference type="EMBL" id="CAA9271174.1"/>
    </source>
</evidence>
<organism evidence="1">
    <name type="scientific">uncultured Chthoniobacterales bacterium</name>
    <dbReference type="NCBI Taxonomy" id="1836801"/>
    <lineage>
        <taxon>Bacteria</taxon>
        <taxon>Pseudomonadati</taxon>
        <taxon>Verrucomicrobiota</taxon>
        <taxon>Spartobacteria</taxon>
        <taxon>Chthoniobacterales</taxon>
        <taxon>environmental samples</taxon>
    </lineage>
</organism>
<reference evidence="1" key="1">
    <citation type="submission" date="2020-02" db="EMBL/GenBank/DDBJ databases">
        <authorList>
            <person name="Meier V. D."/>
        </authorList>
    </citation>
    <scope>NUCLEOTIDE SEQUENCE</scope>
    <source>
        <strain evidence="1">AVDCRST_MAG42</strain>
    </source>
</reference>
<dbReference type="EC" id="2.6.1.1" evidence="1"/>
<proteinExistence type="predicted"/>
<dbReference type="EMBL" id="CADCTA010000124">
    <property type="protein sequence ID" value="CAA9271174.1"/>
    <property type="molecule type" value="Genomic_DNA"/>
</dbReference>
<keyword evidence="1" id="KW-0808">Transferase</keyword>